<dbReference type="AlphaFoldDB" id="X1Q249"/>
<gene>
    <name evidence="1" type="ORF">S06H3_54163</name>
</gene>
<protein>
    <submittedName>
        <fullName evidence="1">Uncharacterized protein</fullName>
    </submittedName>
</protein>
<evidence type="ECO:0000313" key="1">
    <source>
        <dbReference type="EMBL" id="GAI48831.1"/>
    </source>
</evidence>
<dbReference type="EMBL" id="BARV01034613">
    <property type="protein sequence ID" value="GAI48831.1"/>
    <property type="molecule type" value="Genomic_DNA"/>
</dbReference>
<accession>X1Q249</accession>
<feature type="non-terminal residue" evidence="1">
    <location>
        <position position="1"/>
    </location>
</feature>
<organism evidence="1">
    <name type="scientific">marine sediment metagenome</name>
    <dbReference type="NCBI Taxonomy" id="412755"/>
    <lineage>
        <taxon>unclassified sequences</taxon>
        <taxon>metagenomes</taxon>
        <taxon>ecological metagenomes</taxon>
    </lineage>
</organism>
<comment type="caution">
    <text evidence="1">The sequence shown here is derived from an EMBL/GenBank/DDBJ whole genome shotgun (WGS) entry which is preliminary data.</text>
</comment>
<proteinExistence type="predicted"/>
<sequence>IMTKCVCQLRMYSYRAMGFEYMSALDECLTANYAGYFFGLNENIFLIQTLMQAMFVVYVGKALQQTLTNRAISPQEI</sequence>
<name>X1Q249_9ZZZZ</name>
<reference evidence="1" key="1">
    <citation type="journal article" date="2014" name="Front. Microbiol.">
        <title>High frequency of phylogenetically diverse reductive dehalogenase-homologous genes in deep subseafloor sedimentary metagenomes.</title>
        <authorList>
            <person name="Kawai M."/>
            <person name="Futagami T."/>
            <person name="Toyoda A."/>
            <person name="Takaki Y."/>
            <person name="Nishi S."/>
            <person name="Hori S."/>
            <person name="Arai W."/>
            <person name="Tsubouchi T."/>
            <person name="Morono Y."/>
            <person name="Uchiyama I."/>
            <person name="Ito T."/>
            <person name="Fujiyama A."/>
            <person name="Inagaki F."/>
            <person name="Takami H."/>
        </authorList>
    </citation>
    <scope>NUCLEOTIDE SEQUENCE</scope>
    <source>
        <strain evidence="1">Expedition CK06-06</strain>
    </source>
</reference>